<dbReference type="EMBL" id="CAJNJA010017465">
    <property type="protein sequence ID" value="CAE7401817.1"/>
    <property type="molecule type" value="Genomic_DNA"/>
</dbReference>
<accession>A0A812QSW1</accession>
<evidence type="ECO:0000313" key="2">
    <source>
        <dbReference type="Proteomes" id="UP000601435"/>
    </source>
</evidence>
<comment type="caution">
    <text evidence="1">The sequence shown here is derived from an EMBL/GenBank/DDBJ whole genome shotgun (WGS) entry which is preliminary data.</text>
</comment>
<dbReference type="Proteomes" id="UP000601435">
    <property type="component" value="Unassembled WGS sequence"/>
</dbReference>
<proteinExistence type="predicted"/>
<name>A0A812QSW1_9DINO</name>
<sequence>MHEMTLPPLAVPSHSKRFRDTWPPMHVTPCQVADGPVPKSQKPGSLTVSVSSHVQTLHSKIPALRSLGVEQRSEWFRDDCHHSDAGGEALGNLLAKLLLWAVRQPALTALKVPAAPSVPAALDAGCWCNGKTIRVGLRARVCSQTQKSIVAACCGQS</sequence>
<reference evidence="1" key="1">
    <citation type="submission" date="2021-02" db="EMBL/GenBank/DDBJ databases">
        <authorList>
            <person name="Dougan E. K."/>
            <person name="Rhodes N."/>
            <person name="Thang M."/>
            <person name="Chan C."/>
        </authorList>
    </citation>
    <scope>NUCLEOTIDE SEQUENCE</scope>
</reference>
<evidence type="ECO:0000313" key="1">
    <source>
        <dbReference type="EMBL" id="CAE7401817.1"/>
    </source>
</evidence>
<keyword evidence="2" id="KW-1185">Reference proteome</keyword>
<dbReference type="OrthoDB" id="413726at2759"/>
<protein>
    <submittedName>
        <fullName evidence="1">Uncharacterized protein</fullName>
    </submittedName>
</protein>
<organism evidence="1 2">
    <name type="scientific">Symbiodinium necroappetens</name>
    <dbReference type="NCBI Taxonomy" id="1628268"/>
    <lineage>
        <taxon>Eukaryota</taxon>
        <taxon>Sar</taxon>
        <taxon>Alveolata</taxon>
        <taxon>Dinophyceae</taxon>
        <taxon>Suessiales</taxon>
        <taxon>Symbiodiniaceae</taxon>
        <taxon>Symbiodinium</taxon>
    </lineage>
</organism>
<gene>
    <name evidence="1" type="ORF">SNEC2469_LOCUS10995</name>
</gene>
<dbReference type="AlphaFoldDB" id="A0A812QSW1"/>